<reference evidence="2 3" key="1">
    <citation type="submission" date="2023-08" db="EMBL/GenBank/DDBJ databases">
        <title>Black Yeasts Isolated from many extreme environments.</title>
        <authorList>
            <person name="Coleine C."/>
            <person name="Stajich J.E."/>
            <person name="Selbmann L."/>
        </authorList>
    </citation>
    <scope>NUCLEOTIDE SEQUENCE [LARGE SCALE GENOMIC DNA]</scope>
    <source>
        <strain evidence="2 3">CCFEE 5885</strain>
    </source>
</reference>
<keyword evidence="3" id="KW-1185">Reference proteome</keyword>
<comment type="caution">
    <text evidence="2">The sequence shown here is derived from an EMBL/GenBank/DDBJ whole genome shotgun (WGS) entry which is preliminary data.</text>
</comment>
<dbReference type="PANTHER" id="PTHR38788">
    <property type="entry name" value="CLR5 DOMAIN-CONTAINING PROTEIN"/>
    <property type="match status" value="1"/>
</dbReference>
<dbReference type="Proteomes" id="UP001345013">
    <property type="component" value="Unassembled WGS sequence"/>
</dbReference>
<accession>A0ABR0KMZ2</accession>
<name>A0ABR0KMZ2_9EURO</name>
<dbReference type="Pfam" id="PF14420">
    <property type="entry name" value="Clr5"/>
    <property type="match status" value="1"/>
</dbReference>
<dbReference type="InterPro" id="IPR025676">
    <property type="entry name" value="Clr5_dom"/>
</dbReference>
<protein>
    <recommendedName>
        <fullName evidence="1">Clr5 domain-containing protein</fullName>
    </recommendedName>
</protein>
<dbReference type="EMBL" id="JAVRRG010000005">
    <property type="protein sequence ID" value="KAK5100952.1"/>
    <property type="molecule type" value="Genomic_DNA"/>
</dbReference>
<organism evidence="2 3">
    <name type="scientific">Lithohypha guttulata</name>
    <dbReference type="NCBI Taxonomy" id="1690604"/>
    <lineage>
        <taxon>Eukaryota</taxon>
        <taxon>Fungi</taxon>
        <taxon>Dikarya</taxon>
        <taxon>Ascomycota</taxon>
        <taxon>Pezizomycotina</taxon>
        <taxon>Eurotiomycetes</taxon>
        <taxon>Chaetothyriomycetidae</taxon>
        <taxon>Chaetothyriales</taxon>
        <taxon>Trichomeriaceae</taxon>
        <taxon>Lithohypha</taxon>
    </lineage>
</organism>
<evidence type="ECO:0000313" key="3">
    <source>
        <dbReference type="Proteomes" id="UP001345013"/>
    </source>
</evidence>
<gene>
    <name evidence="2" type="ORF">LTR24_000800</name>
</gene>
<evidence type="ECO:0000313" key="2">
    <source>
        <dbReference type="EMBL" id="KAK5100952.1"/>
    </source>
</evidence>
<proteinExistence type="predicted"/>
<dbReference type="PANTHER" id="PTHR38788:SF3">
    <property type="entry name" value="CLR5 DOMAIN-CONTAINING PROTEIN"/>
    <property type="match status" value="1"/>
</dbReference>
<feature type="domain" description="Clr5" evidence="1">
    <location>
        <begin position="4"/>
        <end position="56"/>
    </location>
</feature>
<sequence length="534" mass="59831">MPTKNDWTALQSEVERLYVRERRKLRYIMRYMEMKYGFKATQQMYKKRFAKWGIQKNSRRSAISTPTSMTTVVSRKSSPSRGLCSVPISPQLGNDDSLMLLILNSVQIWSVSFYESVQPNDTASASIRQFPPELTQEMNFTFKLVIDMLNRGQGSLAGRLARKAFLLLEEMLKLDGPALVWNMLEIMHHMVKSNHLQLFQGLLAHLVALVEGKMPKTHPLPAILQALRVFAPTLQSLRTTPSNTLLTSSPPIVSPDGNGALPASGPWLFPGAFLFCVERAWTLNAEILFGHFDDRLFQLYSRIHWDSCSIEPPRAIIDATKQWLGHITSRQISSTTAEADQTAGDYQITFVEEDGMLQRLLAPPVNTSPPRNYDKLRASSVGVLRDHAESILSRSATSPGDATTLLYILAGLVTAKVLGEWPATTDLLETGIEVRSRISRGQAANVACAVRISMDLNAEYDGLEAPFDTVGRMRSAVALREYANAETDPRLIQEMWLLEDALVAAGEHLKAFDVRQTVYRRLEEYVQDIPVSFA</sequence>
<evidence type="ECO:0000259" key="1">
    <source>
        <dbReference type="Pfam" id="PF14420"/>
    </source>
</evidence>